<name>M2XTN6_GALSU</name>
<dbReference type="Gene3D" id="1.25.40.10">
    <property type="entry name" value="Tetratricopeptide repeat domain"/>
    <property type="match status" value="1"/>
</dbReference>
<feature type="compositionally biased region" description="Basic and acidic residues" evidence="3">
    <location>
        <begin position="136"/>
        <end position="148"/>
    </location>
</feature>
<feature type="domain" description="Tetratricopeptide SHNi-TPR" evidence="4">
    <location>
        <begin position="217"/>
        <end position="247"/>
    </location>
</feature>
<dbReference type="Pfam" id="PF10516">
    <property type="entry name" value="SHNi-TPR"/>
    <property type="match status" value="1"/>
</dbReference>
<dbReference type="Gramene" id="EME26774">
    <property type="protein sequence ID" value="EME26774"/>
    <property type="gene ID" value="Gasu_56690"/>
</dbReference>
<accession>M2XTN6</accession>
<evidence type="ECO:0000313" key="6">
    <source>
        <dbReference type="Proteomes" id="UP000030680"/>
    </source>
</evidence>
<dbReference type="eggNOG" id="ENOG502SYJS">
    <property type="taxonomic scope" value="Eukaryota"/>
</dbReference>
<evidence type="ECO:0000256" key="3">
    <source>
        <dbReference type="SAM" id="MobiDB-lite"/>
    </source>
</evidence>
<evidence type="ECO:0000256" key="2">
    <source>
        <dbReference type="ARBA" id="ARBA00022803"/>
    </source>
</evidence>
<keyword evidence="1" id="KW-0677">Repeat</keyword>
<dbReference type="STRING" id="130081.M2XTN6"/>
<protein>
    <recommendedName>
        <fullName evidence="4">Tetratricopeptide SHNi-TPR domain-containing protein</fullName>
    </recommendedName>
</protein>
<sequence length="313" mass="35275">MTMSVHSELASVLNKLEFYPKSVAELYKEASQMLSSGKFSEAADKVEAALKELEDYQEEDKQTWGFAELQLLYGKSLLEIIKCSSNNEEIFGPKVPKVVGLCTNSDEVEEEEESAETDDSTSKQLKGETSGEDTEESKNEEDSLNIEDKEQIQTEVEASSEAALPEQQLIDEANSEGGKQSEEEEQDIRELAWEQLECARVILTSKLPESRLRLAVVYETLGDFGMENDNNEQAADDFKSAVKYYEEEGYHSSRMVGGLYHSIYLALRSVDPNNARKYLKLAADVFKRRIAESKEKLGDQARRDSKGDRTRNS</sequence>
<dbReference type="EMBL" id="KB454543">
    <property type="protein sequence ID" value="EME26774.1"/>
    <property type="molecule type" value="Genomic_DNA"/>
</dbReference>
<dbReference type="Proteomes" id="UP000030680">
    <property type="component" value="Unassembled WGS sequence"/>
</dbReference>
<keyword evidence="6" id="KW-1185">Reference proteome</keyword>
<dbReference type="GO" id="GO:0006335">
    <property type="term" value="P:DNA replication-dependent chromatin assembly"/>
    <property type="evidence" value="ECO:0007669"/>
    <property type="project" value="TreeGrafter"/>
</dbReference>
<dbReference type="InterPro" id="IPR011990">
    <property type="entry name" value="TPR-like_helical_dom_sf"/>
</dbReference>
<proteinExistence type="predicted"/>
<dbReference type="GO" id="GO:0034080">
    <property type="term" value="P:CENP-A containing chromatin assembly"/>
    <property type="evidence" value="ECO:0007669"/>
    <property type="project" value="TreeGrafter"/>
</dbReference>
<dbReference type="InterPro" id="IPR051730">
    <property type="entry name" value="NASP-like"/>
</dbReference>
<evidence type="ECO:0000256" key="1">
    <source>
        <dbReference type="ARBA" id="ARBA00022737"/>
    </source>
</evidence>
<evidence type="ECO:0000259" key="4">
    <source>
        <dbReference type="Pfam" id="PF10516"/>
    </source>
</evidence>
<feature type="compositionally biased region" description="Acidic residues" evidence="3">
    <location>
        <begin position="106"/>
        <end position="119"/>
    </location>
</feature>
<dbReference type="PANTHER" id="PTHR15081:SF1">
    <property type="entry name" value="NUCLEAR AUTOANTIGENIC SPERM PROTEIN"/>
    <property type="match status" value="1"/>
</dbReference>
<dbReference type="GeneID" id="17085728"/>
<gene>
    <name evidence="5" type="ORF">Gasu_56690</name>
</gene>
<reference evidence="6" key="1">
    <citation type="journal article" date="2013" name="Science">
        <title>Gene transfer from bacteria and archaea facilitated evolution of an extremophilic eukaryote.</title>
        <authorList>
            <person name="Schonknecht G."/>
            <person name="Chen W.H."/>
            <person name="Ternes C.M."/>
            <person name="Barbier G.G."/>
            <person name="Shrestha R.P."/>
            <person name="Stanke M."/>
            <person name="Brautigam A."/>
            <person name="Baker B.J."/>
            <person name="Banfield J.F."/>
            <person name="Garavito R.M."/>
            <person name="Carr K."/>
            <person name="Wilkerson C."/>
            <person name="Rensing S.A."/>
            <person name="Gagneul D."/>
            <person name="Dickenson N.E."/>
            <person name="Oesterhelt C."/>
            <person name="Lercher M.J."/>
            <person name="Weber A.P."/>
        </authorList>
    </citation>
    <scope>NUCLEOTIDE SEQUENCE [LARGE SCALE GENOMIC DNA]</scope>
    <source>
        <strain evidence="6">074W</strain>
    </source>
</reference>
<dbReference type="InterPro" id="IPR019544">
    <property type="entry name" value="Tetratricopeptide_SHNi-TPR_dom"/>
</dbReference>
<feature type="region of interest" description="Disordered" evidence="3">
    <location>
        <begin position="104"/>
        <end position="148"/>
    </location>
</feature>
<dbReference type="GO" id="GO:0042393">
    <property type="term" value="F:histone binding"/>
    <property type="evidence" value="ECO:0007669"/>
    <property type="project" value="TreeGrafter"/>
</dbReference>
<dbReference type="SUPFAM" id="SSF48452">
    <property type="entry name" value="TPR-like"/>
    <property type="match status" value="1"/>
</dbReference>
<dbReference type="KEGG" id="gsl:Gasu_56690"/>
<dbReference type="PANTHER" id="PTHR15081">
    <property type="entry name" value="NUCLEAR AUTOANTIGENIC SPERM PROTEIN NASP -RELATED"/>
    <property type="match status" value="1"/>
</dbReference>
<dbReference type="RefSeq" id="XP_005703294.1">
    <property type="nucleotide sequence ID" value="XM_005703237.1"/>
</dbReference>
<dbReference type="OrthoDB" id="5587616at2759"/>
<evidence type="ECO:0000313" key="5">
    <source>
        <dbReference type="EMBL" id="EME26774.1"/>
    </source>
</evidence>
<dbReference type="GO" id="GO:0005654">
    <property type="term" value="C:nucleoplasm"/>
    <property type="evidence" value="ECO:0007669"/>
    <property type="project" value="TreeGrafter"/>
</dbReference>
<organism evidence="5 6">
    <name type="scientific">Galdieria sulphuraria</name>
    <name type="common">Red alga</name>
    <dbReference type="NCBI Taxonomy" id="130081"/>
    <lineage>
        <taxon>Eukaryota</taxon>
        <taxon>Rhodophyta</taxon>
        <taxon>Bangiophyceae</taxon>
        <taxon>Galdieriales</taxon>
        <taxon>Galdieriaceae</taxon>
        <taxon>Galdieria</taxon>
    </lineage>
</organism>
<keyword evidence="2" id="KW-0802">TPR repeat</keyword>
<dbReference type="AlphaFoldDB" id="M2XTN6"/>